<protein>
    <recommendedName>
        <fullName evidence="6">Methyltransferase domain-containing protein</fullName>
    </recommendedName>
</protein>
<comment type="caution">
    <text evidence="4">The sequence shown here is derived from an EMBL/GenBank/DDBJ whole genome shotgun (WGS) entry which is preliminary data.</text>
</comment>
<gene>
    <name evidence="4" type="ORF">BSZ37_06420</name>
</gene>
<evidence type="ECO:0000256" key="3">
    <source>
        <dbReference type="ARBA" id="ARBA00022691"/>
    </source>
</evidence>
<dbReference type="AlphaFoldDB" id="A0A271IZ65"/>
<sequence length="199" mass="21680">MREYDQIAAWYTAARNPNVGVPDLAALTPLLPPRARVLDLGCGDGVPLSRFLLREGVDLTALDSSPEMVERYQAHFPGVPTQCVRVHDARFAPGSFDAVVAWGVLFHLDDGEQAAAIEKVAAWLRPGGWFLFTSGDVQDVTEGEMNGVAFRYVSLGVATYRSLLEGAGMRLVRHYADAWQNYVYVAEKATPAGSGRSHA</sequence>
<organism evidence="4 5">
    <name type="scientific">Rubrivirga marina</name>
    <dbReference type="NCBI Taxonomy" id="1196024"/>
    <lineage>
        <taxon>Bacteria</taxon>
        <taxon>Pseudomonadati</taxon>
        <taxon>Rhodothermota</taxon>
        <taxon>Rhodothermia</taxon>
        <taxon>Rhodothermales</taxon>
        <taxon>Rubricoccaceae</taxon>
        <taxon>Rubrivirga</taxon>
    </lineage>
</organism>
<proteinExistence type="predicted"/>
<name>A0A271IZ65_9BACT</name>
<evidence type="ECO:0000256" key="1">
    <source>
        <dbReference type="ARBA" id="ARBA00022603"/>
    </source>
</evidence>
<dbReference type="EMBL" id="MQWD01000001">
    <property type="protein sequence ID" value="PAP76104.1"/>
    <property type="molecule type" value="Genomic_DNA"/>
</dbReference>
<dbReference type="GO" id="GO:0032259">
    <property type="term" value="P:methylation"/>
    <property type="evidence" value="ECO:0007669"/>
    <property type="project" value="UniProtKB-KW"/>
</dbReference>
<evidence type="ECO:0000313" key="4">
    <source>
        <dbReference type="EMBL" id="PAP76104.1"/>
    </source>
</evidence>
<dbReference type="Gene3D" id="3.40.50.150">
    <property type="entry name" value="Vaccinia Virus protein VP39"/>
    <property type="match status" value="1"/>
</dbReference>
<dbReference type="SUPFAM" id="SSF53335">
    <property type="entry name" value="S-adenosyl-L-methionine-dependent methyltransferases"/>
    <property type="match status" value="1"/>
</dbReference>
<dbReference type="GO" id="GO:0008168">
    <property type="term" value="F:methyltransferase activity"/>
    <property type="evidence" value="ECO:0007669"/>
    <property type="project" value="UniProtKB-KW"/>
</dbReference>
<keyword evidence="5" id="KW-1185">Reference proteome</keyword>
<dbReference type="Proteomes" id="UP000216339">
    <property type="component" value="Unassembled WGS sequence"/>
</dbReference>
<evidence type="ECO:0008006" key="6">
    <source>
        <dbReference type="Google" id="ProtNLM"/>
    </source>
</evidence>
<evidence type="ECO:0000256" key="2">
    <source>
        <dbReference type="ARBA" id="ARBA00022679"/>
    </source>
</evidence>
<dbReference type="PANTHER" id="PTHR43464:SF19">
    <property type="entry name" value="UBIQUINONE BIOSYNTHESIS O-METHYLTRANSFERASE, MITOCHONDRIAL"/>
    <property type="match status" value="1"/>
</dbReference>
<accession>A0A271IZ65</accession>
<dbReference type="InterPro" id="IPR029063">
    <property type="entry name" value="SAM-dependent_MTases_sf"/>
</dbReference>
<keyword evidence="1" id="KW-0489">Methyltransferase</keyword>
<dbReference type="RefSeq" id="WP_095509745.1">
    <property type="nucleotide sequence ID" value="NZ_MQWD01000001.1"/>
</dbReference>
<dbReference type="Pfam" id="PF13489">
    <property type="entry name" value="Methyltransf_23"/>
    <property type="match status" value="1"/>
</dbReference>
<dbReference type="CDD" id="cd02440">
    <property type="entry name" value="AdoMet_MTases"/>
    <property type="match status" value="1"/>
</dbReference>
<evidence type="ECO:0000313" key="5">
    <source>
        <dbReference type="Proteomes" id="UP000216339"/>
    </source>
</evidence>
<keyword evidence="2" id="KW-0808">Transferase</keyword>
<dbReference type="PANTHER" id="PTHR43464">
    <property type="entry name" value="METHYLTRANSFERASE"/>
    <property type="match status" value="1"/>
</dbReference>
<keyword evidence="3" id="KW-0949">S-adenosyl-L-methionine</keyword>
<dbReference type="OrthoDB" id="9789123at2"/>
<reference evidence="4 5" key="1">
    <citation type="submission" date="2016-11" db="EMBL/GenBank/DDBJ databases">
        <title>Study of marine rhodopsin-containing bacteria.</title>
        <authorList>
            <person name="Yoshizawa S."/>
            <person name="Kumagai Y."/>
            <person name="Kogure K."/>
        </authorList>
    </citation>
    <scope>NUCLEOTIDE SEQUENCE [LARGE SCALE GENOMIC DNA]</scope>
    <source>
        <strain evidence="4 5">SAORIC-28</strain>
    </source>
</reference>